<protein>
    <recommendedName>
        <fullName evidence="4">Lipoprotein</fullName>
    </recommendedName>
</protein>
<reference evidence="3" key="1">
    <citation type="submission" date="2016-10" db="EMBL/GenBank/DDBJ databases">
        <authorList>
            <person name="Varghese N."/>
            <person name="Submissions S."/>
        </authorList>
    </citation>
    <scope>NUCLEOTIDE SEQUENCE [LARGE SCALE GENOMIC DNA]</scope>
    <source>
        <strain evidence="3">DSM 16108</strain>
    </source>
</reference>
<proteinExistence type="predicted"/>
<gene>
    <name evidence="2" type="ORF">SAMN04488569_10335</name>
</gene>
<dbReference type="AlphaFoldDB" id="A0A1I3ZFZ7"/>
<evidence type="ECO:0000313" key="3">
    <source>
        <dbReference type="Proteomes" id="UP000199589"/>
    </source>
</evidence>
<evidence type="ECO:0000313" key="2">
    <source>
        <dbReference type="EMBL" id="SFK42641.1"/>
    </source>
</evidence>
<evidence type="ECO:0008006" key="4">
    <source>
        <dbReference type="Google" id="ProtNLM"/>
    </source>
</evidence>
<sequence>MYKINVSKLLALSLTGALLVGCSDDSSSSDESTSEEVGTAEDSDLSSESTEDSSEESTEEDGSSTEENGEDESNDESDSQSSSNDIQLDMDSSKVLLPTTFPDVEKSSLSTNIVTNNPDQYTVEYLTEQDQSFVEVSGTMYKNSDLANEELRTFTDGKTVGKIEENSTDLGHDITGYGEGAAGTQYFGWSEGNWQFLIESASEDQMNNPDIAKQMVEFLEENYLPAPDDTGMVYVNYPAGGDEVSVDIRWQDQEMVYQLMTSEVPLDALEMTTSFE</sequence>
<organism evidence="2 3">
    <name type="scientific">Marinilactibacillus piezotolerans</name>
    <dbReference type="NCBI Taxonomy" id="258723"/>
    <lineage>
        <taxon>Bacteria</taxon>
        <taxon>Bacillati</taxon>
        <taxon>Bacillota</taxon>
        <taxon>Bacilli</taxon>
        <taxon>Lactobacillales</taxon>
        <taxon>Carnobacteriaceae</taxon>
        <taxon>Marinilactibacillus</taxon>
    </lineage>
</organism>
<dbReference type="RefSeq" id="WP_091898047.1">
    <property type="nucleotide sequence ID" value="NZ_FOSJ01000033.1"/>
</dbReference>
<evidence type="ECO:0000256" key="1">
    <source>
        <dbReference type="SAM" id="MobiDB-lite"/>
    </source>
</evidence>
<dbReference type="EMBL" id="FOSJ01000033">
    <property type="protein sequence ID" value="SFK42641.1"/>
    <property type="molecule type" value="Genomic_DNA"/>
</dbReference>
<feature type="compositionally biased region" description="Low complexity" evidence="1">
    <location>
        <begin position="20"/>
        <end position="31"/>
    </location>
</feature>
<dbReference type="OrthoDB" id="2138638at2"/>
<feature type="compositionally biased region" description="Acidic residues" evidence="1">
    <location>
        <begin position="32"/>
        <end position="78"/>
    </location>
</feature>
<keyword evidence="3" id="KW-1185">Reference proteome</keyword>
<name>A0A1I3ZFZ7_9LACT</name>
<accession>A0A1I3ZFZ7</accession>
<feature type="region of interest" description="Disordered" evidence="1">
    <location>
        <begin position="20"/>
        <end position="86"/>
    </location>
</feature>
<dbReference type="PROSITE" id="PS51257">
    <property type="entry name" value="PROKAR_LIPOPROTEIN"/>
    <property type="match status" value="1"/>
</dbReference>
<dbReference type="Proteomes" id="UP000199589">
    <property type="component" value="Unassembled WGS sequence"/>
</dbReference>